<accession>F8PAT4</accession>
<protein>
    <submittedName>
        <fullName evidence="1">Uncharacterized protein</fullName>
    </submittedName>
</protein>
<dbReference type="AlphaFoldDB" id="F8PAT4"/>
<dbReference type="RefSeq" id="XP_007323357.1">
    <property type="nucleotide sequence ID" value="XM_007323295.1"/>
</dbReference>
<reference evidence="1" key="1">
    <citation type="submission" date="2011-04" db="EMBL/GenBank/DDBJ databases">
        <title>Evolution of plant cell wall degrading machinery underlies the functional diversity of forest fungi.</title>
        <authorList>
            <consortium name="US DOE Joint Genome Institute (JGI-PGF)"/>
            <person name="Eastwood D.C."/>
            <person name="Floudas D."/>
            <person name="Binder M."/>
            <person name="Majcherczyk A."/>
            <person name="Schneider P."/>
            <person name="Aerts A."/>
            <person name="Asiegbu F.O."/>
            <person name="Baker S.E."/>
            <person name="Barry K."/>
            <person name="Bendiksby M."/>
            <person name="Blumentritt M."/>
            <person name="Coutinho P.M."/>
            <person name="Cullen D."/>
            <person name="Cullen D."/>
            <person name="Gathman A."/>
            <person name="Goodell B."/>
            <person name="Henrissat B."/>
            <person name="Ihrmark K."/>
            <person name="Kauserud H."/>
            <person name="Kohler A."/>
            <person name="LaButti K."/>
            <person name="Lapidus A."/>
            <person name="Lavin J.L."/>
            <person name="Lee Y.-H."/>
            <person name="Lindquist E."/>
            <person name="Lilly W."/>
            <person name="Lucas S."/>
            <person name="Morin E."/>
            <person name="Murat C."/>
            <person name="Oguiza J.A."/>
            <person name="Park J."/>
            <person name="Pisabarro A.G."/>
            <person name="Riley R."/>
            <person name="Rosling A."/>
            <person name="Salamov A."/>
            <person name="Schmidt O."/>
            <person name="Schmutz J."/>
            <person name="Skrede I."/>
            <person name="Stenlid J."/>
            <person name="Wiebenga A."/>
            <person name="Xie X."/>
            <person name="Kues U."/>
            <person name="Hibbett D.S."/>
            <person name="Hoffmeister D."/>
            <person name="Hogberg N."/>
            <person name="Martin F."/>
            <person name="Grigoriev I.V."/>
            <person name="Watkinson S.C."/>
        </authorList>
    </citation>
    <scope>NUCLEOTIDE SEQUENCE</scope>
    <source>
        <strain evidence="1">S7.9</strain>
    </source>
</reference>
<dbReference type="EMBL" id="GL945442">
    <property type="protein sequence ID" value="EGO19922.1"/>
    <property type="molecule type" value="Genomic_DNA"/>
</dbReference>
<dbReference type="HOGENOM" id="CLU_3051832_0_0_1"/>
<gene>
    <name evidence="1" type="ORF">SERLADRAFT_373983</name>
</gene>
<organism>
    <name type="scientific">Serpula lacrymans var. lacrymans (strain S7.9)</name>
    <name type="common">Dry rot fungus</name>
    <dbReference type="NCBI Taxonomy" id="578457"/>
    <lineage>
        <taxon>Eukaryota</taxon>
        <taxon>Fungi</taxon>
        <taxon>Dikarya</taxon>
        <taxon>Basidiomycota</taxon>
        <taxon>Agaricomycotina</taxon>
        <taxon>Agaricomycetes</taxon>
        <taxon>Agaricomycetidae</taxon>
        <taxon>Boletales</taxon>
        <taxon>Coniophorineae</taxon>
        <taxon>Serpulaceae</taxon>
        <taxon>Serpula</taxon>
    </lineage>
</organism>
<proteinExistence type="predicted"/>
<sequence>MIDRDKITIAIDFGRRTRFCLGGVKLVYIAGNYLSVNSNSTGRYRSQSPITFKV</sequence>
<dbReference type="KEGG" id="sla:SERLADRAFT_373983"/>
<dbReference type="Proteomes" id="UP000008064">
    <property type="component" value="Unassembled WGS sequence"/>
</dbReference>
<name>F8PAT4_SERL9</name>
<evidence type="ECO:0000313" key="1">
    <source>
        <dbReference type="EMBL" id="EGO19922.1"/>
    </source>
</evidence>
<dbReference type="GeneID" id="18810498"/>